<dbReference type="RefSeq" id="WP_208096819.1">
    <property type="nucleotide sequence ID" value="NZ_JAGDYM010000005.1"/>
</dbReference>
<evidence type="ECO:0000256" key="4">
    <source>
        <dbReference type="RuleBase" id="RU003345"/>
    </source>
</evidence>
<dbReference type="GO" id="GO:0016620">
    <property type="term" value="F:oxidoreductase activity, acting on the aldehyde or oxo group of donors, NAD or NADP as acceptor"/>
    <property type="evidence" value="ECO:0007669"/>
    <property type="project" value="InterPro"/>
</dbReference>
<dbReference type="InterPro" id="IPR015590">
    <property type="entry name" value="Aldehyde_DH_dom"/>
</dbReference>
<dbReference type="InterPro" id="IPR016161">
    <property type="entry name" value="Ald_DH/histidinol_DH"/>
</dbReference>
<dbReference type="EMBL" id="JAGDYM010000005">
    <property type="protein sequence ID" value="MBO1901332.1"/>
    <property type="molecule type" value="Genomic_DNA"/>
</dbReference>
<dbReference type="Pfam" id="PF00171">
    <property type="entry name" value="Aldedh"/>
    <property type="match status" value="1"/>
</dbReference>
<evidence type="ECO:0000313" key="6">
    <source>
        <dbReference type="EMBL" id="MBO1901332.1"/>
    </source>
</evidence>
<dbReference type="AlphaFoldDB" id="A0A939S9W4"/>
<name>A0A939S9W4_9MICO</name>
<dbReference type="PANTHER" id="PTHR42804:SF1">
    <property type="entry name" value="ALDEHYDE DEHYDROGENASE-RELATED"/>
    <property type="match status" value="1"/>
</dbReference>
<reference evidence="6" key="1">
    <citation type="submission" date="2021-03" db="EMBL/GenBank/DDBJ databases">
        <title>Leucobacter chromiisoli sp. nov., isolated from chromium-containing soil of chemical plant.</title>
        <authorList>
            <person name="Xu Z."/>
        </authorList>
    </citation>
    <scope>NUCLEOTIDE SEQUENCE</scope>
    <source>
        <strain evidence="6">S27</strain>
    </source>
</reference>
<dbReference type="PROSITE" id="PS00687">
    <property type="entry name" value="ALDEHYDE_DEHYDR_GLU"/>
    <property type="match status" value="1"/>
</dbReference>
<organism evidence="6 7">
    <name type="scientific">Leucobacter weissii</name>
    <dbReference type="NCBI Taxonomy" id="1983706"/>
    <lineage>
        <taxon>Bacteria</taxon>
        <taxon>Bacillati</taxon>
        <taxon>Actinomycetota</taxon>
        <taxon>Actinomycetes</taxon>
        <taxon>Micrococcales</taxon>
        <taxon>Microbacteriaceae</taxon>
        <taxon>Leucobacter</taxon>
    </lineage>
</organism>
<gene>
    <name evidence="6" type="ORF">J4H92_05150</name>
</gene>
<accession>A0A939S9W4</accession>
<feature type="active site" evidence="3">
    <location>
        <position position="264"/>
    </location>
</feature>
<dbReference type="InterPro" id="IPR016162">
    <property type="entry name" value="Ald_DH_N"/>
</dbReference>
<dbReference type="Proteomes" id="UP000664382">
    <property type="component" value="Unassembled WGS sequence"/>
</dbReference>
<feature type="domain" description="Aldehyde dehydrogenase" evidence="5">
    <location>
        <begin position="30"/>
        <end position="489"/>
    </location>
</feature>
<comment type="similarity">
    <text evidence="1 4">Belongs to the aldehyde dehydrogenase family.</text>
</comment>
<evidence type="ECO:0000256" key="1">
    <source>
        <dbReference type="ARBA" id="ARBA00009986"/>
    </source>
</evidence>
<dbReference type="FunFam" id="3.40.605.10:FF:000007">
    <property type="entry name" value="NAD/NADP-dependent betaine aldehyde dehydrogenase"/>
    <property type="match status" value="1"/>
</dbReference>
<dbReference type="SUPFAM" id="SSF53720">
    <property type="entry name" value="ALDH-like"/>
    <property type="match status" value="1"/>
</dbReference>
<dbReference type="InterPro" id="IPR016163">
    <property type="entry name" value="Ald_DH_C"/>
</dbReference>
<evidence type="ECO:0000256" key="3">
    <source>
        <dbReference type="PROSITE-ProRule" id="PRU10007"/>
    </source>
</evidence>
<sequence>MSNASSIRSTPIALRHPDKFFIDGRWTAPKHDLPPFEVIDSATEEVFYTVAQAGPDDMDAAIAAARRAFDHGEWPFLEHAERAEYLRKLADGLRARSEEMAAFWTRQTGPTYAMSQASMQRVPMAYEFYADQAESYPWVAPGESMMSKWAAVVAEPVGVVAAIVPWNTPLSLATWKLAPALLTGCTVVLKLPAEAPGELLVLTEVAEEIGLPPGVLNVVTGRRGVTEQLVRDPRVDKIGFTGSSEVGKKIAVAASERLARFTLELGGKSAAVVLDDYDLEKVAAVITGQEISLTGQNCSSLTRVIVPEHRHAEFAEMLGAAFSAVKLGDPFDEATQMGPVAMQRQQKSILQYIDTGVREGATLVAGGHRPEHLQRGWFVEPTVFANVDPNATIAQEEIFGPVVSIIPSKDEADAIAIANGTPFGLNSAVFTDDPDRAWHVARRLRAGTVGHNGFKVESLLLGFGGVKESGYGREGGSMGIGAYVEPKTVLLDDAPARFK</sequence>
<protein>
    <submittedName>
        <fullName evidence="6">Aldehyde dehydrogenase</fullName>
    </submittedName>
</protein>
<dbReference type="FunFam" id="3.40.309.10:FF:000012">
    <property type="entry name" value="Betaine aldehyde dehydrogenase"/>
    <property type="match status" value="1"/>
</dbReference>
<dbReference type="InterPro" id="IPR029510">
    <property type="entry name" value="Ald_DH_CS_GLU"/>
</dbReference>
<dbReference type="Gene3D" id="3.40.605.10">
    <property type="entry name" value="Aldehyde Dehydrogenase, Chain A, domain 1"/>
    <property type="match status" value="1"/>
</dbReference>
<evidence type="ECO:0000256" key="2">
    <source>
        <dbReference type="ARBA" id="ARBA00023002"/>
    </source>
</evidence>
<keyword evidence="7" id="KW-1185">Reference proteome</keyword>
<proteinExistence type="inferred from homology"/>
<dbReference type="Gene3D" id="3.40.309.10">
    <property type="entry name" value="Aldehyde Dehydrogenase, Chain A, domain 2"/>
    <property type="match status" value="1"/>
</dbReference>
<evidence type="ECO:0000313" key="7">
    <source>
        <dbReference type="Proteomes" id="UP000664382"/>
    </source>
</evidence>
<keyword evidence="2 4" id="KW-0560">Oxidoreductase</keyword>
<dbReference type="CDD" id="cd07139">
    <property type="entry name" value="ALDH_AldA-Rv0768"/>
    <property type="match status" value="1"/>
</dbReference>
<dbReference type="PANTHER" id="PTHR42804">
    <property type="entry name" value="ALDEHYDE DEHYDROGENASE"/>
    <property type="match status" value="1"/>
</dbReference>
<comment type="caution">
    <text evidence="6">The sequence shown here is derived from an EMBL/GenBank/DDBJ whole genome shotgun (WGS) entry which is preliminary data.</text>
</comment>
<evidence type="ECO:0000259" key="5">
    <source>
        <dbReference type="Pfam" id="PF00171"/>
    </source>
</evidence>